<proteinExistence type="predicted"/>
<gene>
    <name evidence="1" type="ORF">CSOJ01_02944</name>
</gene>
<name>A0A8H6JPB7_9PEZI</name>
<evidence type="ECO:0000313" key="1">
    <source>
        <dbReference type="EMBL" id="KAF6816562.1"/>
    </source>
</evidence>
<sequence length="89" mass="9704">MENSHRNTISWKIESNAVTVPYSVAEAAGTIARWERDSGRHSIPPGSYATDATLGLLRWWTDDYEAFAFESPFAGPALAGICDVKSSTP</sequence>
<dbReference type="EMBL" id="WIGN01000027">
    <property type="protein sequence ID" value="KAF6816562.1"/>
    <property type="molecule type" value="Genomic_DNA"/>
</dbReference>
<dbReference type="Proteomes" id="UP000652219">
    <property type="component" value="Unassembled WGS sequence"/>
</dbReference>
<evidence type="ECO:0000313" key="2">
    <source>
        <dbReference type="Proteomes" id="UP000652219"/>
    </source>
</evidence>
<organism evidence="1 2">
    <name type="scientific">Colletotrichum sojae</name>
    <dbReference type="NCBI Taxonomy" id="2175907"/>
    <lineage>
        <taxon>Eukaryota</taxon>
        <taxon>Fungi</taxon>
        <taxon>Dikarya</taxon>
        <taxon>Ascomycota</taxon>
        <taxon>Pezizomycotina</taxon>
        <taxon>Sordariomycetes</taxon>
        <taxon>Hypocreomycetidae</taxon>
        <taxon>Glomerellales</taxon>
        <taxon>Glomerellaceae</taxon>
        <taxon>Colletotrichum</taxon>
        <taxon>Colletotrichum orchidearum species complex</taxon>
    </lineage>
</organism>
<comment type="caution">
    <text evidence="1">The sequence shown here is derived from an EMBL/GenBank/DDBJ whole genome shotgun (WGS) entry which is preliminary data.</text>
</comment>
<reference evidence="1 2" key="1">
    <citation type="journal article" date="2020" name="Phytopathology">
        <title>Genome Sequence Resources of Colletotrichum truncatum, C. plurivorum, C. musicola, and C. sojae: Four Species Pathogenic to Soybean (Glycine max).</title>
        <authorList>
            <person name="Rogerio F."/>
            <person name="Boufleur T.R."/>
            <person name="Ciampi-Guillardi M."/>
            <person name="Sukno S.A."/>
            <person name="Thon M.R."/>
            <person name="Massola Junior N.S."/>
            <person name="Baroncelli R."/>
        </authorList>
    </citation>
    <scope>NUCLEOTIDE SEQUENCE [LARGE SCALE GENOMIC DNA]</scope>
    <source>
        <strain evidence="1 2">LFN0009</strain>
    </source>
</reference>
<keyword evidence="2" id="KW-1185">Reference proteome</keyword>
<protein>
    <submittedName>
        <fullName evidence="1">Uncharacterized protein</fullName>
    </submittedName>
</protein>
<dbReference type="AlphaFoldDB" id="A0A8H6JPB7"/>
<accession>A0A8H6JPB7</accession>